<protein>
    <submittedName>
        <fullName evidence="4">Tail fiber domain-containing protein</fullName>
    </submittedName>
</protein>
<dbReference type="RefSeq" id="WP_302723522.1">
    <property type="nucleotide sequence ID" value="NZ_JAULRU010000617.1"/>
</dbReference>
<feature type="coiled-coil region" evidence="1">
    <location>
        <begin position="203"/>
        <end position="230"/>
    </location>
</feature>
<evidence type="ECO:0000256" key="2">
    <source>
        <dbReference type="SAM" id="SignalP"/>
    </source>
</evidence>
<feature type="signal peptide" evidence="2">
    <location>
        <begin position="1"/>
        <end position="23"/>
    </location>
</feature>
<keyword evidence="5" id="KW-1185">Reference proteome</keyword>
<accession>A0ABU4RVY2</accession>
<name>A0ABU4RVY2_9GAMM</name>
<dbReference type="InterPro" id="IPR030392">
    <property type="entry name" value="S74_ICA"/>
</dbReference>
<dbReference type="PROSITE" id="PS51688">
    <property type="entry name" value="ICA"/>
    <property type="match status" value="1"/>
</dbReference>
<dbReference type="Pfam" id="PF13884">
    <property type="entry name" value="Peptidase_S74"/>
    <property type="match status" value="1"/>
</dbReference>
<dbReference type="Proteomes" id="UP001273505">
    <property type="component" value="Unassembled WGS sequence"/>
</dbReference>
<reference evidence="4 5" key="1">
    <citation type="submission" date="2023-11" db="EMBL/GenBank/DDBJ databases">
        <title>Gilvimarinus fulvus sp. nov., isolated from the surface of Kelp.</title>
        <authorList>
            <person name="Sun Y.Y."/>
            <person name="Gong Y."/>
            <person name="Du Z.J."/>
        </authorList>
    </citation>
    <scope>NUCLEOTIDE SEQUENCE [LARGE SCALE GENOMIC DNA]</scope>
    <source>
        <strain evidence="4 5">SDUM040013</strain>
    </source>
</reference>
<keyword evidence="1" id="KW-0175">Coiled coil</keyword>
<keyword evidence="2" id="KW-0732">Signal</keyword>
<feature type="chain" id="PRO_5045490000" evidence="2">
    <location>
        <begin position="24"/>
        <end position="230"/>
    </location>
</feature>
<proteinExistence type="predicted"/>
<evidence type="ECO:0000259" key="3">
    <source>
        <dbReference type="PROSITE" id="PS51688"/>
    </source>
</evidence>
<feature type="domain" description="Peptidase S74" evidence="3">
    <location>
        <begin position="131"/>
        <end position="224"/>
    </location>
</feature>
<evidence type="ECO:0000256" key="1">
    <source>
        <dbReference type="SAM" id="Coils"/>
    </source>
</evidence>
<dbReference type="EMBL" id="JAXAFO010000008">
    <property type="protein sequence ID" value="MDX6849031.1"/>
    <property type="molecule type" value="Genomic_DNA"/>
</dbReference>
<organism evidence="4 5">
    <name type="scientific">Gilvimarinus gilvus</name>
    <dbReference type="NCBI Taxonomy" id="3058038"/>
    <lineage>
        <taxon>Bacteria</taxon>
        <taxon>Pseudomonadati</taxon>
        <taxon>Pseudomonadota</taxon>
        <taxon>Gammaproteobacteria</taxon>
        <taxon>Cellvibrionales</taxon>
        <taxon>Cellvibrionaceae</taxon>
        <taxon>Gilvimarinus</taxon>
    </lineage>
</organism>
<evidence type="ECO:0000313" key="4">
    <source>
        <dbReference type="EMBL" id="MDX6849031.1"/>
    </source>
</evidence>
<comment type="caution">
    <text evidence="4">The sequence shown here is derived from an EMBL/GenBank/DDBJ whole genome shotgun (WGS) entry which is preliminary data.</text>
</comment>
<sequence>MRTKPTYLLISVLAAGLLGTVLAPHSAIGQEDAVVVTESGVGMGTATPETPLHVHTSAAADTNMLLLSNDGGSRIYFRNRTAPESGNDSRSWVFATTEPGFRVSRTFSGQTEMELGNAGNLSISGTLSQGSSRAIKHDIQPLSGEWVLSNLSKLEINEWRYDEAPDQRHVGPMSEDFFDAFGLGPDNKHIAPGDMAGLSLAAVKALHDENKRLEERLERLEQALLQSGSL</sequence>
<evidence type="ECO:0000313" key="5">
    <source>
        <dbReference type="Proteomes" id="UP001273505"/>
    </source>
</evidence>
<gene>
    <name evidence="4" type="ORF">SCD92_06645</name>
</gene>